<name>A0ABQ6LNM1_9RHOB</name>
<feature type="region of interest" description="Disordered" evidence="1">
    <location>
        <begin position="89"/>
        <end position="108"/>
    </location>
</feature>
<sequence length="108" mass="11221">MDADVAAQDVVEGTFWLGGGAAFDAGRMMLMADCIASIRPGLVAASRCHGDRRVIWALTAIVVDAAARRGEAAVAARILRCGVRLLELEAGNAPPPPDPQIGADRSLP</sequence>
<evidence type="ECO:0000313" key="2">
    <source>
        <dbReference type="EMBL" id="GMG84041.1"/>
    </source>
</evidence>
<accession>A0ABQ6LNM1</accession>
<protein>
    <submittedName>
        <fullName evidence="2">Uncharacterized protein</fullName>
    </submittedName>
</protein>
<reference evidence="2 3" key="1">
    <citation type="submission" date="2023-04" db="EMBL/GenBank/DDBJ databases">
        <title>Marinoamorphus aggregata gen. nov., sp. Nov., isolate from tissue of brittle star Ophioplocus japonicus.</title>
        <authorList>
            <person name="Kawano K."/>
            <person name="Sawayama S."/>
            <person name="Nakagawa S."/>
        </authorList>
    </citation>
    <scope>NUCLEOTIDE SEQUENCE [LARGE SCALE GENOMIC DNA]</scope>
    <source>
        <strain evidence="2 3">NKW23</strain>
    </source>
</reference>
<gene>
    <name evidence="2" type="ORF">LNKW23_32550</name>
</gene>
<proteinExistence type="predicted"/>
<organism evidence="2 3">
    <name type="scientific">Paralimibaculum aggregatum</name>
    <dbReference type="NCBI Taxonomy" id="3036245"/>
    <lineage>
        <taxon>Bacteria</taxon>
        <taxon>Pseudomonadati</taxon>
        <taxon>Pseudomonadota</taxon>
        <taxon>Alphaproteobacteria</taxon>
        <taxon>Rhodobacterales</taxon>
        <taxon>Paracoccaceae</taxon>
        <taxon>Paralimibaculum</taxon>
    </lineage>
</organism>
<keyword evidence="3" id="KW-1185">Reference proteome</keyword>
<evidence type="ECO:0000256" key="1">
    <source>
        <dbReference type="SAM" id="MobiDB-lite"/>
    </source>
</evidence>
<dbReference type="EMBL" id="BSYI01000028">
    <property type="protein sequence ID" value="GMG84041.1"/>
    <property type="molecule type" value="Genomic_DNA"/>
</dbReference>
<dbReference type="Proteomes" id="UP001239909">
    <property type="component" value="Unassembled WGS sequence"/>
</dbReference>
<evidence type="ECO:0000313" key="3">
    <source>
        <dbReference type="Proteomes" id="UP001239909"/>
    </source>
</evidence>
<comment type="caution">
    <text evidence="2">The sequence shown here is derived from an EMBL/GenBank/DDBJ whole genome shotgun (WGS) entry which is preliminary data.</text>
</comment>
<dbReference type="RefSeq" id="WP_285672969.1">
    <property type="nucleotide sequence ID" value="NZ_BSYI01000028.1"/>
</dbReference>